<keyword evidence="4 8" id="KW-1133">Transmembrane helix</keyword>
<comment type="similarity">
    <text evidence="6">Belongs to the OXA1/ALB3/YidC family.</text>
</comment>
<reference evidence="10" key="1">
    <citation type="submission" date="2018-01" db="EMBL/GenBank/DDBJ databases">
        <authorList>
            <person name="Mao J.F."/>
        </authorList>
    </citation>
    <scope>NUCLEOTIDE SEQUENCE</scope>
    <source>
        <strain evidence="10">Huo1</strain>
        <tissue evidence="10">Leaf</tissue>
    </source>
</reference>
<evidence type="ECO:0000256" key="3">
    <source>
        <dbReference type="ARBA" id="ARBA00022692"/>
    </source>
</evidence>
<dbReference type="EMBL" id="PNBA02000016">
    <property type="protein sequence ID" value="KAG6397126.1"/>
    <property type="molecule type" value="Genomic_DNA"/>
</dbReference>
<feature type="compositionally biased region" description="Basic residues" evidence="7">
    <location>
        <begin position="463"/>
        <end position="474"/>
    </location>
</feature>
<dbReference type="AlphaFoldDB" id="A0A8X8WNJ6"/>
<evidence type="ECO:0000313" key="10">
    <source>
        <dbReference type="EMBL" id="KAG6397126.1"/>
    </source>
</evidence>
<evidence type="ECO:0000259" key="9">
    <source>
        <dbReference type="Pfam" id="PF02096"/>
    </source>
</evidence>
<feature type="region of interest" description="Disordered" evidence="7">
    <location>
        <begin position="410"/>
        <end position="474"/>
    </location>
</feature>
<dbReference type="GO" id="GO:0032977">
    <property type="term" value="F:membrane insertase activity"/>
    <property type="evidence" value="ECO:0007669"/>
    <property type="project" value="InterPro"/>
</dbReference>
<name>A0A8X8WNJ6_SALSN</name>
<feature type="compositionally biased region" description="Low complexity" evidence="7">
    <location>
        <begin position="421"/>
        <end position="431"/>
    </location>
</feature>
<keyword evidence="5 8" id="KW-0472">Membrane</keyword>
<comment type="similarity">
    <text evidence="2">Belongs to the OXA1/ALB3/YidC (TC 2.A.9.2) family.</text>
</comment>
<keyword evidence="3 6" id="KW-0812">Transmembrane</keyword>
<dbReference type="Proteomes" id="UP000298416">
    <property type="component" value="Unassembled WGS sequence"/>
</dbReference>
<dbReference type="PANTHER" id="PTHR12428:SF34">
    <property type="entry name" value="MITOCHONDRIAL INNER MEMBRANE PROTEIN OXA1-LIKE"/>
    <property type="match status" value="1"/>
</dbReference>
<dbReference type="CDD" id="cd20069">
    <property type="entry name" value="5TM_Oxa1-like"/>
    <property type="match status" value="1"/>
</dbReference>
<gene>
    <name evidence="10" type="ORF">SASPL_143290</name>
</gene>
<organism evidence="10">
    <name type="scientific">Salvia splendens</name>
    <name type="common">Scarlet sage</name>
    <dbReference type="NCBI Taxonomy" id="180675"/>
    <lineage>
        <taxon>Eukaryota</taxon>
        <taxon>Viridiplantae</taxon>
        <taxon>Streptophyta</taxon>
        <taxon>Embryophyta</taxon>
        <taxon>Tracheophyta</taxon>
        <taxon>Spermatophyta</taxon>
        <taxon>Magnoliopsida</taxon>
        <taxon>eudicotyledons</taxon>
        <taxon>Gunneridae</taxon>
        <taxon>Pentapetalae</taxon>
        <taxon>asterids</taxon>
        <taxon>lamiids</taxon>
        <taxon>Lamiales</taxon>
        <taxon>Lamiaceae</taxon>
        <taxon>Nepetoideae</taxon>
        <taxon>Mentheae</taxon>
        <taxon>Salviinae</taxon>
        <taxon>Salvia</taxon>
        <taxon>Salvia subgen. Calosphace</taxon>
        <taxon>core Calosphace</taxon>
    </lineage>
</organism>
<feature type="transmembrane region" description="Helical" evidence="8">
    <location>
        <begin position="250"/>
        <end position="267"/>
    </location>
</feature>
<dbReference type="Pfam" id="PF02096">
    <property type="entry name" value="60KD_IMP"/>
    <property type="match status" value="1"/>
</dbReference>
<accession>A0A8X8WNJ6</accession>
<evidence type="ECO:0000256" key="8">
    <source>
        <dbReference type="SAM" id="Phobius"/>
    </source>
</evidence>
<comment type="caution">
    <text evidence="10">The sequence shown here is derived from an EMBL/GenBank/DDBJ whole genome shotgun (WGS) entry which is preliminary data.</text>
</comment>
<keyword evidence="11" id="KW-1185">Reference proteome</keyword>
<dbReference type="GO" id="GO:0005743">
    <property type="term" value="C:mitochondrial inner membrane"/>
    <property type="evidence" value="ECO:0007669"/>
    <property type="project" value="TreeGrafter"/>
</dbReference>
<evidence type="ECO:0000256" key="7">
    <source>
        <dbReference type="SAM" id="MobiDB-lite"/>
    </source>
</evidence>
<evidence type="ECO:0000256" key="5">
    <source>
        <dbReference type="ARBA" id="ARBA00023136"/>
    </source>
</evidence>
<dbReference type="PANTHER" id="PTHR12428">
    <property type="entry name" value="OXA1"/>
    <property type="match status" value="1"/>
</dbReference>
<protein>
    <recommendedName>
        <fullName evidence="9">Membrane insertase YidC/Oxa/ALB C-terminal domain-containing protein</fullName>
    </recommendedName>
</protein>
<evidence type="ECO:0000256" key="4">
    <source>
        <dbReference type="ARBA" id="ARBA00022989"/>
    </source>
</evidence>
<proteinExistence type="inferred from homology"/>
<dbReference type="InterPro" id="IPR028055">
    <property type="entry name" value="YidC/Oxa/ALB_C"/>
</dbReference>
<evidence type="ECO:0000313" key="11">
    <source>
        <dbReference type="Proteomes" id="UP000298416"/>
    </source>
</evidence>
<feature type="domain" description="Membrane insertase YidC/Oxa/ALB C-terminal" evidence="9">
    <location>
        <begin position="160"/>
        <end position="368"/>
    </location>
</feature>
<comment type="subcellular location">
    <subcellularLocation>
        <location evidence="1 6">Membrane</location>
        <topology evidence="1 6">Multi-pass membrane protein</topology>
    </subcellularLocation>
</comment>
<dbReference type="InterPro" id="IPR001708">
    <property type="entry name" value="YidC/ALB3/OXA1/COX18"/>
</dbReference>
<evidence type="ECO:0000256" key="1">
    <source>
        <dbReference type="ARBA" id="ARBA00004141"/>
    </source>
</evidence>
<dbReference type="GO" id="GO:0032979">
    <property type="term" value="P:protein insertion into mitochondrial inner membrane from matrix"/>
    <property type="evidence" value="ECO:0007669"/>
    <property type="project" value="TreeGrafter"/>
</dbReference>
<sequence length="474" mass="52246">MAFRRSVAARAKTLYQQQRVAVPFSHIDRDDGDSENLPLHIPIYNGSGIPDILRQRRQFAAVVGGFYGSRNLFQDRRFAIPAVFAAASVRKMSTLEDGAGGDKIEIMSDMADVLGETAVQVAQAAPAVGEVAAAAADSFLPVAALQYVIDYVHTFTGLNWWSAIVVTTILIRTLQLPLTIHQIKATAKFTLIRPKLEEIQQEMKSRDMSPAAVLEGQAKMKKIFKEYVALFHRVVASFCCRYGVTPFTPLKGILFVGPVFLCFFLAINNMAEKVQSFQQGGAFWFTDLTTPDTMYIFPVLTALTFWITVECNAQDGLEGNPAAKTIKNVSRVFAALTVPLTASFSKAIFCYWITSNLYSLAYGLVIKKPEVKKMLGIPDIPVPPPSANQKPAESFFEMLKKYSAAQQQLNSLPPPTDRYLSPPEQSSSPSSADETSKPGSRKIRSTPSSALSRRIKNLEKEVKGRKKGNRRSSG</sequence>
<reference evidence="10" key="2">
    <citation type="submission" date="2020-08" db="EMBL/GenBank/DDBJ databases">
        <title>Plant Genome Project.</title>
        <authorList>
            <person name="Zhang R.-G."/>
        </authorList>
    </citation>
    <scope>NUCLEOTIDE SEQUENCE</scope>
    <source>
        <strain evidence="10">Huo1</strain>
        <tissue evidence="10">Leaf</tissue>
    </source>
</reference>
<evidence type="ECO:0000256" key="2">
    <source>
        <dbReference type="ARBA" id="ARBA00010583"/>
    </source>
</evidence>
<evidence type="ECO:0000256" key="6">
    <source>
        <dbReference type="RuleBase" id="RU003945"/>
    </source>
</evidence>